<dbReference type="EMBL" id="JACHXA010000003">
    <property type="protein sequence ID" value="MBB3065316.1"/>
    <property type="molecule type" value="Genomic_DNA"/>
</dbReference>
<feature type="domain" description="AMP-dependent synthetase/ligase" evidence="3">
    <location>
        <begin position="14"/>
        <end position="425"/>
    </location>
</feature>
<reference evidence="4 5" key="1">
    <citation type="submission" date="2020-08" db="EMBL/GenBank/DDBJ databases">
        <title>Genomic Encyclopedia of Type Strains, Phase III (KMG-III): the genomes of soil and plant-associated and newly described type strains.</title>
        <authorList>
            <person name="Whitman W."/>
        </authorList>
    </citation>
    <scope>NUCLEOTIDE SEQUENCE [LARGE SCALE GENOMIC DNA]</scope>
    <source>
        <strain evidence="4 5">CECT 8803</strain>
    </source>
</reference>
<dbReference type="AlphaFoldDB" id="A0A839SV41"/>
<sequence length="596" mass="66291">MDYKAWPSLSALFYHQVESEGDNPFLWQKVDGTYQALSWREVAERVKALSRGLRDLGVKPGDRVTLVAENSPNWFIADLAIVSAGAITVPAYTTNTETDNQHILNHSQSIGAIVSNNALASRLLPAAIKAPECRFVVAIEDPGIDQSSTLDIHQWDDVMSRGKELPDDVMDIVRRAKREDVCCFIYTSGTGGTPKGVMLSHGNILCNCMGAYHLLEEFGLGREVFLSFLPLSHSYEHTAGQYFPMSIGAEIYYAESVEQLLTNLAEVRPTIMTAVPRLYESMHQRIQRGINKQGGLKKKLFDMAVEIGIKRYRDPISLTLLDRIKDVIADRLVRRKVALRFGGRLKAFVSGGAALNPDIGTFFIALGLRLLQGYGQTEASPVICANPPSCIKIHTVGPALTDVDVKIAADGEILVRGELVMRGYWRDEEATARVIQDGWLHTGDIGRLDEDGYLEITDRKKDIIVLSGGDNVSPARVEGFLTLQPEISQAMAFGDKKPHLVALLVPDPDWLGEWTRENGKSSDLSILRDDQDFRKAINAAIERVNKSLSLLEKVRRFQIADEAFSVENQMMTPTLKIRRHVIKLHYGALMDSLYKA</sequence>
<dbReference type="GO" id="GO:0005524">
    <property type="term" value="F:ATP binding"/>
    <property type="evidence" value="ECO:0007669"/>
    <property type="project" value="UniProtKB-KW"/>
</dbReference>
<organism evidence="4 5">
    <name type="scientific">Limibacillus halophilus</name>
    <dbReference type="NCBI Taxonomy" id="1579333"/>
    <lineage>
        <taxon>Bacteria</taxon>
        <taxon>Pseudomonadati</taxon>
        <taxon>Pseudomonadota</taxon>
        <taxon>Alphaproteobacteria</taxon>
        <taxon>Rhodospirillales</taxon>
        <taxon>Rhodovibrionaceae</taxon>
        <taxon>Limibacillus</taxon>
    </lineage>
</organism>
<dbReference type="Pfam" id="PF00501">
    <property type="entry name" value="AMP-binding"/>
    <property type="match status" value="1"/>
</dbReference>
<keyword evidence="1" id="KW-0547">Nucleotide-binding</keyword>
<dbReference type="PANTHER" id="PTHR43272:SF33">
    <property type="entry name" value="AMP-BINDING DOMAIN-CONTAINING PROTEIN-RELATED"/>
    <property type="match status" value="1"/>
</dbReference>
<dbReference type="CDD" id="cd05907">
    <property type="entry name" value="VL_LC_FACS_like"/>
    <property type="match status" value="1"/>
</dbReference>
<proteinExistence type="predicted"/>
<dbReference type="InterPro" id="IPR042099">
    <property type="entry name" value="ANL_N_sf"/>
</dbReference>
<evidence type="ECO:0000256" key="1">
    <source>
        <dbReference type="ARBA" id="ARBA00022741"/>
    </source>
</evidence>
<comment type="caution">
    <text evidence="4">The sequence shown here is derived from an EMBL/GenBank/DDBJ whole genome shotgun (WGS) entry which is preliminary data.</text>
</comment>
<dbReference type="InterPro" id="IPR000873">
    <property type="entry name" value="AMP-dep_synth/lig_dom"/>
</dbReference>
<evidence type="ECO:0000313" key="5">
    <source>
        <dbReference type="Proteomes" id="UP000581135"/>
    </source>
</evidence>
<dbReference type="SUPFAM" id="SSF56801">
    <property type="entry name" value="Acetyl-CoA synthetase-like"/>
    <property type="match status" value="1"/>
</dbReference>
<protein>
    <submittedName>
        <fullName evidence="4">Long-chain acyl-CoA synthetase</fullName>
        <ecNumber evidence="4">6.2.1.3</ecNumber>
    </submittedName>
</protein>
<dbReference type="GO" id="GO:0004467">
    <property type="term" value="F:long-chain fatty acid-CoA ligase activity"/>
    <property type="evidence" value="ECO:0007669"/>
    <property type="project" value="UniProtKB-EC"/>
</dbReference>
<evidence type="ECO:0000313" key="4">
    <source>
        <dbReference type="EMBL" id="MBB3065316.1"/>
    </source>
</evidence>
<dbReference type="GO" id="GO:0016020">
    <property type="term" value="C:membrane"/>
    <property type="evidence" value="ECO:0007669"/>
    <property type="project" value="TreeGrafter"/>
</dbReference>
<accession>A0A839SV41</accession>
<dbReference type="Gene3D" id="3.40.50.12780">
    <property type="entry name" value="N-terminal domain of ligase-like"/>
    <property type="match status" value="1"/>
</dbReference>
<keyword evidence="5" id="KW-1185">Reference proteome</keyword>
<dbReference type="Pfam" id="PF23562">
    <property type="entry name" value="AMP-binding_C_3"/>
    <property type="match status" value="1"/>
</dbReference>
<keyword evidence="4" id="KW-0436">Ligase</keyword>
<evidence type="ECO:0000259" key="3">
    <source>
        <dbReference type="Pfam" id="PF00501"/>
    </source>
</evidence>
<dbReference type="EC" id="6.2.1.3" evidence="4"/>
<gene>
    <name evidence="4" type="ORF">FHR98_001595</name>
</gene>
<dbReference type="Proteomes" id="UP000581135">
    <property type="component" value="Unassembled WGS sequence"/>
</dbReference>
<dbReference type="PANTHER" id="PTHR43272">
    <property type="entry name" value="LONG-CHAIN-FATTY-ACID--COA LIGASE"/>
    <property type="match status" value="1"/>
</dbReference>
<name>A0A839SV41_9PROT</name>
<dbReference type="RefSeq" id="WP_183416121.1">
    <property type="nucleotide sequence ID" value="NZ_JACHXA010000003.1"/>
</dbReference>
<keyword evidence="2" id="KW-0067">ATP-binding</keyword>
<evidence type="ECO:0000256" key="2">
    <source>
        <dbReference type="ARBA" id="ARBA00022840"/>
    </source>
</evidence>